<feature type="transmembrane region" description="Helical" evidence="8">
    <location>
        <begin position="86"/>
        <end position="106"/>
    </location>
</feature>
<evidence type="ECO:0000256" key="3">
    <source>
        <dbReference type="ARBA" id="ARBA00022692"/>
    </source>
</evidence>
<dbReference type="Pfam" id="PF03006">
    <property type="entry name" value="HlyIII"/>
    <property type="match status" value="1"/>
</dbReference>
<feature type="binding site" evidence="6">
    <location>
        <position position="282"/>
    </location>
    <ligand>
        <name>Zn(2+)</name>
        <dbReference type="ChEBI" id="CHEBI:29105"/>
    </ligand>
</feature>
<feature type="region of interest" description="Disordered" evidence="7">
    <location>
        <begin position="1"/>
        <end position="33"/>
    </location>
</feature>
<comment type="similarity">
    <text evidence="2">Belongs to the ADIPOR family.</text>
</comment>
<keyword evidence="6" id="KW-0862">Zinc</keyword>
<dbReference type="GO" id="GO:0046872">
    <property type="term" value="F:metal ion binding"/>
    <property type="evidence" value="ECO:0007669"/>
    <property type="project" value="UniProtKB-KW"/>
</dbReference>
<dbReference type="GO" id="GO:0038023">
    <property type="term" value="F:signaling receptor activity"/>
    <property type="evidence" value="ECO:0007669"/>
    <property type="project" value="TreeGrafter"/>
</dbReference>
<keyword evidence="5 8" id="KW-0472">Membrane</keyword>
<feature type="transmembrane region" description="Helical" evidence="8">
    <location>
        <begin position="118"/>
        <end position="141"/>
    </location>
</feature>
<accession>A0A2I7YV82</accession>
<dbReference type="GO" id="GO:0033211">
    <property type="term" value="P:adiponectin-activated signaling pathway"/>
    <property type="evidence" value="ECO:0007669"/>
    <property type="project" value="TreeGrafter"/>
</dbReference>
<dbReference type="PANTHER" id="PTHR20855:SF52">
    <property type="entry name" value="ADIPONECTIN RECEPTOR PROTEIN"/>
    <property type="match status" value="1"/>
</dbReference>
<feature type="binding site" evidence="6">
    <location>
        <position position="286"/>
    </location>
    <ligand>
        <name>Zn(2+)</name>
        <dbReference type="ChEBI" id="CHEBI:29105"/>
    </ligand>
</feature>
<name>A0A2I7YV82_EISFE</name>
<feature type="transmembrane region" description="Helical" evidence="8">
    <location>
        <begin position="153"/>
        <end position="170"/>
    </location>
</feature>
<feature type="transmembrane region" description="Helical" evidence="8">
    <location>
        <begin position="212"/>
        <end position="233"/>
    </location>
</feature>
<evidence type="ECO:0000256" key="5">
    <source>
        <dbReference type="ARBA" id="ARBA00023136"/>
    </source>
</evidence>
<keyword evidence="3 8" id="KW-0812">Transmembrane</keyword>
<dbReference type="AlphaFoldDB" id="A0A2I7YV82"/>
<feature type="transmembrane region" description="Helical" evidence="8">
    <location>
        <begin position="182"/>
        <end position="200"/>
    </location>
</feature>
<sequence length="321" mass="36354">MNLTERFPKSPSLPAKLGQPESKAEDDGSSKYGKYKRSASSWDLISIQKLPDFLNDNEYLLNNHRPELNSAVECLKSVFKLHTETWNIWTHAVGSIGSLILSVYYLRYVAEDWQHRLSFSIFFFGAVFCMGASAIYHAFICHSERVCKFLAKIDYCGVIILIMTSYIPWLHFAFYCQRYVKLSYMVLVTVLGLACISVVVRDEFREPCYRWLRLGLFAFMALVGLIPATHYLISDEVFHIYGIPMLWLASMAILYLTGGLAYGSCIPERLCPGKFDIWCQSHQILHVCVIGGVLTCFQGAANLASAQLLADPDCITVNFSQ</sequence>
<dbReference type="InterPro" id="IPR004254">
    <property type="entry name" value="AdipoR/HlyIII-related"/>
</dbReference>
<evidence type="ECO:0000256" key="4">
    <source>
        <dbReference type="ARBA" id="ARBA00022989"/>
    </source>
</evidence>
<comment type="subcellular location">
    <subcellularLocation>
        <location evidence="1">Membrane</location>
        <topology evidence="1">Multi-pass membrane protein</topology>
    </subcellularLocation>
</comment>
<evidence type="ECO:0000256" key="2">
    <source>
        <dbReference type="ARBA" id="ARBA00007018"/>
    </source>
</evidence>
<dbReference type="EMBL" id="MF324876">
    <property type="protein sequence ID" value="AUS83921.1"/>
    <property type="molecule type" value="mRNA"/>
</dbReference>
<feature type="binding site" evidence="6">
    <location>
        <position position="137"/>
    </location>
    <ligand>
        <name>Zn(2+)</name>
        <dbReference type="ChEBI" id="CHEBI:29105"/>
    </ligand>
</feature>
<dbReference type="GO" id="GO:0005886">
    <property type="term" value="C:plasma membrane"/>
    <property type="evidence" value="ECO:0007669"/>
    <property type="project" value="TreeGrafter"/>
</dbReference>
<evidence type="ECO:0000256" key="8">
    <source>
        <dbReference type="SAM" id="Phobius"/>
    </source>
</evidence>
<dbReference type="SMR" id="A0A2I7YV82"/>
<keyword evidence="4 8" id="KW-1133">Transmembrane helix</keyword>
<dbReference type="PANTHER" id="PTHR20855">
    <property type="entry name" value="ADIPOR/PROGESTIN RECEPTOR-RELATED"/>
    <property type="match status" value="1"/>
</dbReference>
<evidence type="ECO:0000256" key="6">
    <source>
        <dbReference type="PIRSR" id="PIRSR604254-1"/>
    </source>
</evidence>
<proteinExistence type="evidence at transcript level"/>
<keyword evidence="6" id="KW-0479">Metal-binding</keyword>
<organism evidence="9">
    <name type="scientific">Eisenia fetida</name>
    <name type="common">Red wiggler worm</name>
    <dbReference type="NCBI Taxonomy" id="6396"/>
    <lineage>
        <taxon>Eukaryota</taxon>
        <taxon>Metazoa</taxon>
        <taxon>Spiralia</taxon>
        <taxon>Lophotrochozoa</taxon>
        <taxon>Annelida</taxon>
        <taxon>Clitellata</taxon>
        <taxon>Oligochaeta</taxon>
        <taxon>Crassiclitellata</taxon>
        <taxon>Lumbricina</taxon>
        <taxon>Lumbricidae</taxon>
        <taxon>Lumbricinae</taxon>
        <taxon>Eisenia</taxon>
    </lineage>
</organism>
<feature type="transmembrane region" description="Helical" evidence="8">
    <location>
        <begin position="245"/>
        <end position="265"/>
    </location>
</feature>
<reference evidence="9" key="1">
    <citation type="journal article" date="2017" name="Ecotoxicol. Environ. Saf.">
        <title>Endocrine disruptors in soil: Effects of bisphenol A on gene expression of the earthworm Eisenia fetida.</title>
        <authorList>
            <person name="Novo M."/>
            <person name="Verdu I."/>
            <person name="Trigo D."/>
            <person name="Martinez-Guitarte J.L."/>
        </authorList>
    </citation>
    <scope>NUCLEOTIDE SEQUENCE</scope>
</reference>
<evidence type="ECO:0000256" key="1">
    <source>
        <dbReference type="ARBA" id="ARBA00004141"/>
    </source>
</evidence>
<protein>
    <submittedName>
        <fullName evidence="9">Adiponectin</fullName>
    </submittedName>
</protein>
<evidence type="ECO:0000313" key="9">
    <source>
        <dbReference type="EMBL" id="AUS83921.1"/>
    </source>
</evidence>
<evidence type="ECO:0000256" key="7">
    <source>
        <dbReference type="SAM" id="MobiDB-lite"/>
    </source>
</evidence>